<evidence type="ECO:0000313" key="2">
    <source>
        <dbReference type="EMBL" id="KAG8100247.1"/>
    </source>
</evidence>
<name>A0A8J5X313_ZIZPA</name>
<organism evidence="2 3">
    <name type="scientific">Zizania palustris</name>
    <name type="common">Northern wild rice</name>
    <dbReference type="NCBI Taxonomy" id="103762"/>
    <lineage>
        <taxon>Eukaryota</taxon>
        <taxon>Viridiplantae</taxon>
        <taxon>Streptophyta</taxon>
        <taxon>Embryophyta</taxon>
        <taxon>Tracheophyta</taxon>
        <taxon>Spermatophyta</taxon>
        <taxon>Magnoliopsida</taxon>
        <taxon>Liliopsida</taxon>
        <taxon>Poales</taxon>
        <taxon>Poaceae</taxon>
        <taxon>BOP clade</taxon>
        <taxon>Oryzoideae</taxon>
        <taxon>Oryzeae</taxon>
        <taxon>Zizaniinae</taxon>
        <taxon>Zizania</taxon>
    </lineage>
</organism>
<reference evidence="2" key="1">
    <citation type="journal article" date="2021" name="bioRxiv">
        <title>Whole Genome Assembly and Annotation of Northern Wild Rice, Zizania palustris L., Supports a Whole Genome Duplication in the Zizania Genus.</title>
        <authorList>
            <person name="Haas M."/>
            <person name="Kono T."/>
            <person name="Macchietto M."/>
            <person name="Millas R."/>
            <person name="McGilp L."/>
            <person name="Shao M."/>
            <person name="Duquette J."/>
            <person name="Hirsch C.N."/>
            <person name="Kimball J."/>
        </authorList>
    </citation>
    <scope>NUCLEOTIDE SEQUENCE</scope>
    <source>
        <tissue evidence="2">Fresh leaf tissue</tissue>
    </source>
</reference>
<comment type="caution">
    <text evidence="2">The sequence shown here is derived from an EMBL/GenBank/DDBJ whole genome shotgun (WGS) entry which is preliminary data.</text>
</comment>
<proteinExistence type="predicted"/>
<accession>A0A8J5X313</accession>
<evidence type="ECO:0000313" key="3">
    <source>
        <dbReference type="Proteomes" id="UP000729402"/>
    </source>
</evidence>
<feature type="region of interest" description="Disordered" evidence="1">
    <location>
        <begin position="121"/>
        <end position="153"/>
    </location>
</feature>
<keyword evidence="3" id="KW-1185">Reference proteome</keyword>
<feature type="compositionally biased region" description="Basic and acidic residues" evidence="1">
    <location>
        <begin position="11"/>
        <end position="24"/>
    </location>
</feature>
<protein>
    <submittedName>
        <fullName evidence="2">Uncharacterized protein</fullName>
    </submittedName>
</protein>
<sequence>MGRGCAIAEKAAQEEHTTDMQGDRVSRGGVMCDFSWACDSLITGNLGGLVGASHTQCDWQGDRREGAGVEGKAHVHVHVRRGVRKDDRGSEFGQRHPRRRTPPVARWVPWHHTYMDGGDRCTGGATSNRLNGGGGEQKHHHGGSGLGGLVDGSGMMAATESNRRDPCSSCAPLLPCRPYFLVMCALAPPVVPPLAIASHAPFLCHHPVTPSP</sequence>
<feature type="region of interest" description="Disordered" evidence="1">
    <location>
        <begin position="1"/>
        <end position="24"/>
    </location>
</feature>
<gene>
    <name evidence="2" type="ORF">GUJ93_ZPchr0013g37297</name>
</gene>
<dbReference type="Proteomes" id="UP000729402">
    <property type="component" value="Unassembled WGS sequence"/>
</dbReference>
<reference evidence="2" key="2">
    <citation type="submission" date="2021-02" db="EMBL/GenBank/DDBJ databases">
        <authorList>
            <person name="Kimball J.A."/>
            <person name="Haas M.W."/>
            <person name="Macchietto M."/>
            <person name="Kono T."/>
            <person name="Duquette J."/>
            <person name="Shao M."/>
        </authorList>
    </citation>
    <scope>NUCLEOTIDE SEQUENCE</scope>
    <source>
        <tissue evidence="2">Fresh leaf tissue</tissue>
    </source>
</reference>
<dbReference type="AlphaFoldDB" id="A0A8J5X313"/>
<evidence type="ECO:0000256" key="1">
    <source>
        <dbReference type="SAM" id="MobiDB-lite"/>
    </source>
</evidence>
<dbReference type="EMBL" id="JAAALK010000079">
    <property type="protein sequence ID" value="KAG8100247.1"/>
    <property type="molecule type" value="Genomic_DNA"/>
</dbReference>